<evidence type="ECO:0000313" key="4">
    <source>
        <dbReference type="EMBL" id="OIN92358.1"/>
    </source>
</evidence>
<dbReference type="PROSITE" id="PS50110">
    <property type="entry name" value="RESPONSE_REGULATORY"/>
    <property type="match status" value="1"/>
</dbReference>
<keyword evidence="1 2" id="KW-0597">Phosphoprotein</keyword>
<dbReference type="Pfam" id="PF00072">
    <property type="entry name" value="Response_reg"/>
    <property type="match status" value="1"/>
</dbReference>
<dbReference type="SUPFAM" id="SSF52172">
    <property type="entry name" value="CheY-like"/>
    <property type="match status" value="1"/>
</dbReference>
<evidence type="ECO:0000259" key="3">
    <source>
        <dbReference type="PROSITE" id="PS50110"/>
    </source>
</evidence>
<evidence type="ECO:0000313" key="5">
    <source>
        <dbReference type="Proteomes" id="UP000182345"/>
    </source>
</evidence>
<organism evidence="4 5">
    <name type="scientific">Candidatus Collierbacteria bacterium CG1_02_44_10</name>
    <dbReference type="NCBI Taxonomy" id="1805087"/>
    <lineage>
        <taxon>Bacteria</taxon>
        <taxon>Candidatus Collieribacteriota</taxon>
    </lineage>
</organism>
<feature type="domain" description="Response regulatory" evidence="3">
    <location>
        <begin position="2"/>
        <end position="117"/>
    </location>
</feature>
<evidence type="ECO:0000256" key="1">
    <source>
        <dbReference type="ARBA" id="ARBA00022553"/>
    </source>
</evidence>
<dbReference type="PANTHER" id="PTHR44591:SF3">
    <property type="entry name" value="RESPONSE REGULATORY DOMAIN-CONTAINING PROTEIN"/>
    <property type="match status" value="1"/>
</dbReference>
<feature type="modified residue" description="4-aspartylphosphate" evidence="2">
    <location>
        <position position="52"/>
    </location>
</feature>
<proteinExistence type="predicted"/>
<dbReference type="GO" id="GO:0000160">
    <property type="term" value="P:phosphorelay signal transduction system"/>
    <property type="evidence" value="ECO:0007669"/>
    <property type="project" value="InterPro"/>
</dbReference>
<dbReference type="InterPro" id="IPR011006">
    <property type="entry name" value="CheY-like_superfamily"/>
</dbReference>
<dbReference type="EMBL" id="MNUK01000015">
    <property type="protein sequence ID" value="OIN92358.1"/>
    <property type="molecule type" value="Genomic_DNA"/>
</dbReference>
<sequence length="119" mass="13004">MKILVIDDSESIRQVLMMLLEMHGHQVTSANSGAEGVSIFKSNGGFDLVVTDHDMPPGMNGEQVITEIRKTKPRQPVVLFTANEELILKLKKTPCSFVLLRKPASMETILATVAAAVNN</sequence>
<dbReference type="Gene3D" id="3.40.50.2300">
    <property type="match status" value="1"/>
</dbReference>
<dbReference type="InterPro" id="IPR050595">
    <property type="entry name" value="Bact_response_regulator"/>
</dbReference>
<name>A0A1J4S2F3_9BACT</name>
<dbReference type="InterPro" id="IPR001789">
    <property type="entry name" value="Sig_transdc_resp-reg_receiver"/>
</dbReference>
<reference evidence="4 5" key="1">
    <citation type="journal article" date="2016" name="Environ. Microbiol.">
        <title>Genomic resolution of a cold subsurface aquifer community provides metabolic insights for novel microbes adapted to high CO concentrations.</title>
        <authorList>
            <person name="Probst A.J."/>
            <person name="Castelle C.J."/>
            <person name="Singh A."/>
            <person name="Brown C.T."/>
            <person name="Anantharaman K."/>
            <person name="Sharon I."/>
            <person name="Hug L.A."/>
            <person name="Burstein D."/>
            <person name="Emerson J.B."/>
            <person name="Thomas B.C."/>
            <person name="Banfield J.F."/>
        </authorList>
    </citation>
    <scope>NUCLEOTIDE SEQUENCE [LARGE SCALE GENOMIC DNA]</scope>
    <source>
        <strain evidence="4">CG1_02_44_10</strain>
    </source>
</reference>
<dbReference type="CDD" id="cd00156">
    <property type="entry name" value="REC"/>
    <property type="match status" value="1"/>
</dbReference>
<dbReference type="SMART" id="SM00448">
    <property type="entry name" value="REC"/>
    <property type="match status" value="1"/>
</dbReference>
<protein>
    <recommendedName>
        <fullName evidence="3">Response regulatory domain-containing protein</fullName>
    </recommendedName>
</protein>
<accession>A0A1J4S2F3</accession>
<dbReference type="PANTHER" id="PTHR44591">
    <property type="entry name" value="STRESS RESPONSE REGULATOR PROTEIN 1"/>
    <property type="match status" value="1"/>
</dbReference>
<comment type="caution">
    <text evidence="4">The sequence shown here is derived from an EMBL/GenBank/DDBJ whole genome shotgun (WGS) entry which is preliminary data.</text>
</comment>
<gene>
    <name evidence="4" type="ORF">AUJ42_00460</name>
</gene>
<dbReference type="Proteomes" id="UP000182345">
    <property type="component" value="Unassembled WGS sequence"/>
</dbReference>
<evidence type="ECO:0000256" key="2">
    <source>
        <dbReference type="PROSITE-ProRule" id="PRU00169"/>
    </source>
</evidence>
<dbReference type="AlphaFoldDB" id="A0A1J4S2F3"/>